<dbReference type="InterPro" id="IPR055259">
    <property type="entry name" value="YkvP/CgeB_Glyco_trans-like"/>
</dbReference>
<comment type="caution">
    <text evidence="2">The sequence shown here is derived from an EMBL/GenBank/DDBJ whole genome shotgun (WGS) entry which is preliminary data.</text>
</comment>
<dbReference type="Pfam" id="PF13524">
    <property type="entry name" value="Glyco_trans_1_2"/>
    <property type="match status" value="1"/>
</dbReference>
<organism evidence="2 3">
    <name type="scientific">Candidatus Segetimicrobium genomatis</name>
    <dbReference type="NCBI Taxonomy" id="2569760"/>
    <lineage>
        <taxon>Bacteria</taxon>
        <taxon>Bacillati</taxon>
        <taxon>Candidatus Sysuimicrobiota</taxon>
        <taxon>Candidatus Sysuimicrobiia</taxon>
        <taxon>Candidatus Sysuimicrobiales</taxon>
        <taxon>Candidatus Segetimicrobiaceae</taxon>
        <taxon>Candidatus Segetimicrobium</taxon>
    </lineage>
</organism>
<proteinExistence type="predicted"/>
<evidence type="ECO:0000313" key="3">
    <source>
        <dbReference type="Proteomes" id="UP000320048"/>
    </source>
</evidence>
<protein>
    <recommendedName>
        <fullName evidence="1">Spore protein YkvP/CgeB glycosyl transferase-like domain-containing protein</fullName>
    </recommendedName>
</protein>
<gene>
    <name evidence="2" type="ORF">E6H04_00235</name>
</gene>
<dbReference type="Proteomes" id="UP000320048">
    <property type="component" value="Unassembled WGS sequence"/>
</dbReference>
<name>A0A537JNB9_9BACT</name>
<dbReference type="EMBL" id="VBAO01000007">
    <property type="protein sequence ID" value="TMI85027.1"/>
    <property type="molecule type" value="Genomic_DNA"/>
</dbReference>
<accession>A0A537JNB9</accession>
<feature type="domain" description="Spore protein YkvP/CgeB glycosyl transferase-like" evidence="1">
    <location>
        <begin position="170"/>
        <end position="333"/>
    </location>
</feature>
<dbReference type="AlphaFoldDB" id="A0A537JNB9"/>
<evidence type="ECO:0000313" key="2">
    <source>
        <dbReference type="EMBL" id="TMI85027.1"/>
    </source>
</evidence>
<reference evidence="2 3" key="1">
    <citation type="journal article" date="2019" name="Nat. Microbiol.">
        <title>Mediterranean grassland soil C-N compound turnover is dependent on rainfall and depth, and is mediated by genomically divergent microorganisms.</title>
        <authorList>
            <person name="Diamond S."/>
            <person name="Andeer P.F."/>
            <person name="Li Z."/>
            <person name="Crits-Christoph A."/>
            <person name="Burstein D."/>
            <person name="Anantharaman K."/>
            <person name="Lane K.R."/>
            <person name="Thomas B.C."/>
            <person name="Pan C."/>
            <person name="Northen T.R."/>
            <person name="Banfield J.F."/>
        </authorList>
    </citation>
    <scope>NUCLEOTIDE SEQUENCE [LARGE SCALE GENOMIC DNA]</scope>
    <source>
        <strain evidence="2">NP_7</strain>
    </source>
</reference>
<sequence length="340" mass="39277">MRVLYHLPYPGGLGADRWIGEGWREGFRVLGHEFSLLTAGEDLSQRAGATNADLFMTAVNLLDLERERAALRALRDRGVRVLLWVHWPLESRIDPRRGEILRREDVADIYFGEREPEQMERFERETGKPYHVIPNAANPALHFPVDPVSRYRYDIVYLGANLRKKRWFVRNVLRPLTKRYRVGVFGPGWDVRDHVLRLGSKLCKMAGAFGTAGWIDRARIAVPPDAERALYSSAAISLNFHEREDDGSQPHYIVNQRTFKIPACGGFQLCDAVPAIRKYFAEDEVVTAGLDRDEWMAKIEYFLEHDTERRAIQRKGAGRAQRDHMSTNRVWRVLELLGRR</sequence>
<evidence type="ECO:0000259" key="1">
    <source>
        <dbReference type="Pfam" id="PF13524"/>
    </source>
</evidence>